<evidence type="ECO:0000313" key="3">
    <source>
        <dbReference type="Proteomes" id="UP001168883"/>
    </source>
</evidence>
<reference evidence="2" key="1">
    <citation type="submission" date="2023-07" db="EMBL/GenBank/DDBJ databases">
        <authorList>
            <person name="Aktuganov G."/>
            <person name="Boyko T."/>
            <person name="Delegan Y."/>
            <person name="Galimzianova N."/>
            <person name="Gilvanova E."/>
            <person name="Korobov V."/>
            <person name="Kuzmina L."/>
            <person name="Melentiev A."/>
            <person name="Milman P."/>
            <person name="Ryabova A."/>
            <person name="Stupak E."/>
            <person name="Yasakov T."/>
            <person name="Zharikova N."/>
            <person name="Zhurenko E."/>
        </authorList>
    </citation>
    <scope>NUCLEOTIDE SEQUENCE</scope>
    <source>
        <strain evidence="2">IB-739</strain>
    </source>
</reference>
<protein>
    <recommendedName>
        <fullName evidence="4">Zinc ribbon domain-containing protein</fullName>
    </recommendedName>
</protein>
<keyword evidence="3" id="KW-1185">Reference proteome</keyword>
<sequence>MNMDKPAINGVLVVLALVLFFPAGIILFVIRVWKHRNLSYQKIYDWAVAGAAFLIMFSLMCLIFTKEINQLFELFILLSVFFLLPGVFLLGISQWKRVRLNARYKLYRTIIMEQGIKSIGAVEELINQRRAVVINDLKRMIDRGMLPHASINMYSMTLVFHQNGFIAREGTGAGNEDGHIREWSEPMPLYKPSERRLPQSVECHGCGSSTILRPGESKACPYCDSLLSYPQ</sequence>
<keyword evidence="1" id="KW-0812">Transmembrane</keyword>
<dbReference type="RefSeq" id="WP_025845066.1">
    <property type="nucleotide sequence ID" value="NZ_JARLKN010000016.1"/>
</dbReference>
<accession>A0ABT8V7D3</accession>
<comment type="caution">
    <text evidence="2">The sequence shown here is derived from an EMBL/GenBank/DDBJ whole genome shotgun (WGS) entry which is preliminary data.</text>
</comment>
<evidence type="ECO:0008006" key="4">
    <source>
        <dbReference type="Google" id="ProtNLM"/>
    </source>
</evidence>
<gene>
    <name evidence="2" type="ORF">Q3C12_10125</name>
</gene>
<proteinExistence type="predicted"/>
<feature type="transmembrane region" description="Helical" evidence="1">
    <location>
        <begin position="43"/>
        <end position="65"/>
    </location>
</feature>
<feature type="transmembrane region" description="Helical" evidence="1">
    <location>
        <begin position="6"/>
        <end position="31"/>
    </location>
</feature>
<dbReference type="EMBL" id="JAUMKJ010000010">
    <property type="protein sequence ID" value="MDO3677355.1"/>
    <property type="molecule type" value="Genomic_DNA"/>
</dbReference>
<evidence type="ECO:0000256" key="1">
    <source>
        <dbReference type="SAM" id="Phobius"/>
    </source>
</evidence>
<keyword evidence="1" id="KW-1133">Transmembrane helix</keyword>
<evidence type="ECO:0000313" key="2">
    <source>
        <dbReference type="EMBL" id="MDO3677355.1"/>
    </source>
</evidence>
<keyword evidence="1" id="KW-0472">Membrane</keyword>
<feature type="transmembrane region" description="Helical" evidence="1">
    <location>
        <begin position="71"/>
        <end position="92"/>
    </location>
</feature>
<name>A0ABT8V7D3_9BACL</name>
<organism evidence="2 3">
    <name type="scientific">Paenibacillus ehimensis</name>
    <dbReference type="NCBI Taxonomy" id="79264"/>
    <lineage>
        <taxon>Bacteria</taxon>
        <taxon>Bacillati</taxon>
        <taxon>Bacillota</taxon>
        <taxon>Bacilli</taxon>
        <taxon>Bacillales</taxon>
        <taxon>Paenibacillaceae</taxon>
        <taxon>Paenibacillus</taxon>
    </lineage>
</organism>
<dbReference type="Proteomes" id="UP001168883">
    <property type="component" value="Unassembled WGS sequence"/>
</dbReference>